<dbReference type="GO" id="GO:0030136">
    <property type="term" value="C:clathrin-coated vesicle"/>
    <property type="evidence" value="ECO:0007669"/>
    <property type="project" value="InterPro"/>
</dbReference>
<dbReference type="PANTHER" id="PTHR22951">
    <property type="entry name" value="CLATHRIN ASSEMBLY PROTEIN"/>
    <property type="match status" value="1"/>
</dbReference>
<feature type="region of interest" description="Disordered" evidence="2">
    <location>
        <begin position="908"/>
        <end position="939"/>
    </location>
</feature>
<gene>
    <name evidence="4" type="ORF">GpartN1_g3359.t1</name>
</gene>
<dbReference type="SUPFAM" id="SSF89009">
    <property type="entry name" value="GAT-like domain"/>
    <property type="match status" value="1"/>
</dbReference>
<protein>
    <recommendedName>
        <fullName evidence="3">ENTH domain-containing protein</fullName>
    </recommendedName>
</protein>
<dbReference type="InterPro" id="IPR014712">
    <property type="entry name" value="ANTH_dom_sf"/>
</dbReference>
<proteinExistence type="predicted"/>
<accession>A0A9C7PVD5</accession>
<comment type="caution">
    <text evidence="4">The sequence shown here is derived from an EMBL/GenBank/DDBJ whole genome shotgun (WGS) entry which is preliminary data.</text>
</comment>
<feature type="domain" description="ENTH" evidence="3">
    <location>
        <begin position="136"/>
        <end position="291"/>
    </location>
</feature>
<keyword evidence="5" id="KW-1185">Reference proteome</keyword>
<dbReference type="SUPFAM" id="SSF48464">
    <property type="entry name" value="ENTH/VHS domain"/>
    <property type="match status" value="1"/>
</dbReference>
<dbReference type="InterPro" id="IPR008942">
    <property type="entry name" value="ENTH_VHS"/>
</dbReference>
<dbReference type="GO" id="GO:0005545">
    <property type="term" value="F:1-phosphatidylinositol binding"/>
    <property type="evidence" value="ECO:0007669"/>
    <property type="project" value="InterPro"/>
</dbReference>
<evidence type="ECO:0000313" key="4">
    <source>
        <dbReference type="EMBL" id="GJQ11568.1"/>
    </source>
</evidence>
<evidence type="ECO:0000313" key="5">
    <source>
        <dbReference type="Proteomes" id="UP001061958"/>
    </source>
</evidence>
<dbReference type="GO" id="GO:0006900">
    <property type="term" value="P:vesicle budding from membrane"/>
    <property type="evidence" value="ECO:0007669"/>
    <property type="project" value="TreeGrafter"/>
</dbReference>
<evidence type="ECO:0000259" key="3">
    <source>
        <dbReference type="PROSITE" id="PS50942"/>
    </source>
</evidence>
<dbReference type="GO" id="GO:0005546">
    <property type="term" value="F:phosphatidylinositol-4,5-bisphosphate binding"/>
    <property type="evidence" value="ECO:0007669"/>
    <property type="project" value="TreeGrafter"/>
</dbReference>
<evidence type="ECO:0000256" key="2">
    <source>
        <dbReference type="SAM" id="MobiDB-lite"/>
    </source>
</evidence>
<dbReference type="Gene3D" id="1.20.58.150">
    <property type="entry name" value="ANTH domain"/>
    <property type="match status" value="1"/>
</dbReference>
<dbReference type="EMBL" id="BQMJ01000025">
    <property type="protein sequence ID" value="GJQ11568.1"/>
    <property type="molecule type" value="Genomic_DNA"/>
</dbReference>
<keyword evidence="1" id="KW-0175">Coiled coil</keyword>
<reference evidence="4" key="1">
    <citation type="journal article" date="2022" name="Proc. Natl. Acad. Sci. U.S.A.">
        <title>Life cycle and functional genomics of the unicellular red alga Galdieria for elucidating algal and plant evolution and industrial use.</title>
        <authorList>
            <person name="Hirooka S."/>
            <person name="Itabashi T."/>
            <person name="Ichinose T.M."/>
            <person name="Onuma R."/>
            <person name="Fujiwara T."/>
            <person name="Yamashita S."/>
            <person name="Jong L.W."/>
            <person name="Tomita R."/>
            <person name="Iwane A.H."/>
            <person name="Miyagishima S.Y."/>
        </authorList>
    </citation>
    <scope>NUCLEOTIDE SEQUENCE</scope>
    <source>
        <strain evidence="4">NBRC 102759</strain>
    </source>
</reference>
<organism evidence="4 5">
    <name type="scientific">Galdieria partita</name>
    <dbReference type="NCBI Taxonomy" id="83374"/>
    <lineage>
        <taxon>Eukaryota</taxon>
        <taxon>Rhodophyta</taxon>
        <taxon>Bangiophyceae</taxon>
        <taxon>Galdieriales</taxon>
        <taxon>Galdieriaceae</taxon>
        <taxon>Galdieria</taxon>
    </lineage>
</organism>
<dbReference type="GO" id="GO:0032050">
    <property type="term" value="F:clathrin heavy chain binding"/>
    <property type="evidence" value="ECO:0007669"/>
    <property type="project" value="TreeGrafter"/>
</dbReference>
<dbReference type="GO" id="GO:0048268">
    <property type="term" value="P:clathrin coat assembly"/>
    <property type="evidence" value="ECO:0007669"/>
    <property type="project" value="InterPro"/>
</dbReference>
<feature type="compositionally biased region" description="Basic and acidic residues" evidence="2">
    <location>
        <begin position="613"/>
        <end position="633"/>
    </location>
</feature>
<feature type="coiled-coil region" evidence="1">
    <location>
        <begin position="672"/>
        <end position="727"/>
    </location>
</feature>
<dbReference type="GO" id="GO:0000149">
    <property type="term" value="F:SNARE binding"/>
    <property type="evidence" value="ECO:0007669"/>
    <property type="project" value="TreeGrafter"/>
</dbReference>
<dbReference type="InterPro" id="IPR013809">
    <property type="entry name" value="ENTH"/>
</dbReference>
<sequence length="939" mass="106505">MATDFLPSKPVTRTMEASNRSSAAGDYSYREAPPQWRHDSFSSRGGPYSFDSHNWSHPNSFQSYTRTNRETASFRSVAGVSTATNLNPTSGGALVPYTTKPSADYYRSTPGPVVFSAEPQSKKTVGNQTKRVTRHVKAVLSSNLEALTLKVTKPKYRAPREVYVEQIVHLLTGLGSPGADVRTCSDIVRKLWNKCQIQDWRVCCKALYVFERIFRDLSFEDSVSFKRFLLQRQSYVLHAGETFVNFGALARFDDSNPASRPEGPQVSIYIRNYAAYLSLRLSGFEKMQQLTGKHDVKPGKMIDEFGYTSEAGKRVVAELPKNTIFETLSQMQELLDEILLKVRLEDENKDSWFSTVKGVLVNDVTVISLYPVACDLLDLFKSIHENLASLLENFFDLDLQNASRARDIYALYTLQVPRVQDYLEIAKEQFRTRGIPLSSDLKYHPLDLLDDMDEYIARKSGERANDVERPKVENKVEVESPTVKEQELKKDEKQVEKDLIFGDDENTLIEVEKSQEQDGKSGFDFFADFSTSRNEKVVGPASSNQSQNGGYKQFGAWKDPNEQYFQLNVNRSSELSHNISPRQVNNSVVATGASFQNTSSNSRMSVSKVLQESLEKSKSTEKKEMASRQKEPVAMDSDPNNKRTTNGTVVPYNAVSFSETLSEFFDRRVIESKTIEVKVTDLEGELRDLKNEQNYLRSRLDSLASEYERKRREASQLRVQVVSAQKKLEEDLSKLKPNESLDAGEQLKMDFERRVKGNERLSNELNVLYQDVRTLSTKTPLDISTVRRALDNILEEFYRLPSMKKDALASGSLLFTQKIMDSQTLSQLIGFLDEIYRAVYYALKNASENSVSNTFNFADVQSAAFNIYELRKKFTTSFDILSSDIKKIATALEQQQGVSTGTFIAAESTYDDDSSSSNSEFEMNGKYQGPRYRNPFDED</sequence>
<name>A0A9C7PVD5_9RHOD</name>
<dbReference type="InterPro" id="IPR045192">
    <property type="entry name" value="AP180-like"/>
</dbReference>
<feature type="region of interest" description="Disordered" evidence="2">
    <location>
        <begin position="1"/>
        <end position="43"/>
    </location>
</feature>
<dbReference type="GO" id="GO:0072583">
    <property type="term" value="P:clathrin-dependent endocytosis"/>
    <property type="evidence" value="ECO:0007669"/>
    <property type="project" value="InterPro"/>
</dbReference>
<dbReference type="Gene3D" id="1.25.40.90">
    <property type="match status" value="1"/>
</dbReference>
<evidence type="ECO:0000256" key="1">
    <source>
        <dbReference type="SAM" id="Coils"/>
    </source>
</evidence>
<dbReference type="Pfam" id="PF07651">
    <property type="entry name" value="ANTH"/>
    <property type="match status" value="1"/>
</dbReference>
<dbReference type="Proteomes" id="UP001061958">
    <property type="component" value="Unassembled WGS sequence"/>
</dbReference>
<reference evidence="4" key="2">
    <citation type="submission" date="2022-01" db="EMBL/GenBank/DDBJ databases">
        <authorList>
            <person name="Hirooka S."/>
            <person name="Miyagishima S.Y."/>
        </authorList>
    </citation>
    <scope>NUCLEOTIDE SEQUENCE</scope>
    <source>
        <strain evidence="4">NBRC 102759</strain>
    </source>
</reference>
<dbReference type="PANTHER" id="PTHR22951:SF5">
    <property type="entry name" value="PHOSPHATIDYLINOSITOL-BINDING CLATHRIN ASSEMBLY PROTEIN LAP"/>
    <property type="match status" value="1"/>
</dbReference>
<dbReference type="InterPro" id="IPR011417">
    <property type="entry name" value="ANTH_dom"/>
</dbReference>
<dbReference type="PROSITE" id="PS50942">
    <property type="entry name" value="ENTH"/>
    <property type="match status" value="1"/>
</dbReference>
<dbReference type="OrthoDB" id="44015at2759"/>
<dbReference type="AlphaFoldDB" id="A0A9C7PVD5"/>
<feature type="region of interest" description="Disordered" evidence="2">
    <location>
        <begin position="595"/>
        <end position="647"/>
    </location>
</feature>
<dbReference type="GO" id="GO:0005905">
    <property type="term" value="C:clathrin-coated pit"/>
    <property type="evidence" value="ECO:0007669"/>
    <property type="project" value="TreeGrafter"/>
</dbReference>
<feature type="compositionally biased region" description="Polar residues" evidence="2">
    <location>
        <begin position="595"/>
        <end position="610"/>
    </location>
</feature>